<reference evidence="2" key="1">
    <citation type="journal article" date="2021" name="Nat. Commun.">
        <title>Genetic determinants of endophytism in the Arabidopsis root mycobiome.</title>
        <authorList>
            <person name="Mesny F."/>
            <person name="Miyauchi S."/>
            <person name="Thiergart T."/>
            <person name="Pickel B."/>
            <person name="Atanasova L."/>
            <person name="Karlsson M."/>
            <person name="Huettel B."/>
            <person name="Barry K.W."/>
            <person name="Haridas S."/>
            <person name="Chen C."/>
            <person name="Bauer D."/>
            <person name="Andreopoulos W."/>
            <person name="Pangilinan J."/>
            <person name="LaButti K."/>
            <person name="Riley R."/>
            <person name="Lipzen A."/>
            <person name="Clum A."/>
            <person name="Drula E."/>
            <person name="Henrissat B."/>
            <person name="Kohler A."/>
            <person name="Grigoriev I.V."/>
            <person name="Martin F.M."/>
            <person name="Hacquard S."/>
        </authorList>
    </citation>
    <scope>NUCLEOTIDE SEQUENCE</scope>
    <source>
        <strain evidence="2">MPI-SDFR-AT-0117</strain>
    </source>
</reference>
<evidence type="ECO:0000256" key="1">
    <source>
        <dbReference type="SAM" id="SignalP"/>
    </source>
</evidence>
<keyword evidence="1" id="KW-0732">Signal</keyword>
<evidence type="ECO:0000313" key="3">
    <source>
        <dbReference type="Proteomes" id="UP000770015"/>
    </source>
</evidence>
<gene>
    <name evidence="2" type="ORF">F5X68DRAFT_43395</name>
</gene>
<dbReference type="Proteomes" id="UP000770015">
    <property type="component" value="Unassembled WGS sequence"/>
</dbReference>
<proteinExistence type="predicted"/>
<keyword evidence="3" id="KW-1185">Reference proteome</keyword>
<feature type="signal peptide" evidence="1">
    <location>
        <begin position="1"/>
        <end position="20"/>
    </location>
</feature>
<dbReference type="AlphaFoldDB" id="A0A9P8V3I3"/>
<name>A0A9P8V3I3_9PEZI</name>
<feature type="chain" id="PRO_5040415681" description="Secreted protein" evidence="1">
    <location>
        <begin position="21"/>
        <end position="100"/>
    </location>
</feature>
<evidence type="ECO:0000313" key="2">
    <source>
        <dbReference type="EMBL" id="KAH6671590.1"/>
    </source>
</evidence>
<protein>
    <recommendedName>
        <fullName evidence="4">Secreted protein</fullName>
    </recommendedName>
</protein>
<organism evidence="2 3">
    <name type="scientific">Plectosphaerella plurivora</name>
    <dbReference type="NCBI Taxonomy" id="936078"/>
    <lineage>
        <taxon>Eukaryota</taxon>
        <taxon>Fungi</taxon>
        <taxon>Dikarya</taxon>
        <taxon>Ascomycota</taxon>
        <taxon>Pezizomycotina</taxon>
        <taxon>Sordariomycetes</taxon>
        <taxon>Hypocreomycetidae</taxon>
        <taxon>Glomerellales</taxon>
        <taxon>Plectosphaerellaceae</taxon>
        <taxon>Plectosphaerella</taxon>
    </lineage>
</organism>
<dbReference type="EMBL" id="JAGSXJ010000028">
    <property type="protein sequence ID" value="KAH6671590.1"/>
    <property type="molecule type" value="Genomic_DNA"/>
</dbReference>
<accession>A0A9P8V3I3</accession>
<sequence>MPSAHVTSLILSILAWSIFSRSSLLAWDLSAVLGCLPNHDREPWQPRSHRPSMVARCLGINPESEAACIKVSRCCLCSLDRRGARLCSAAAPPTLNAPPS</sequence>
<evidence type="ECO:0008006" key="4">
    <source>
        <dbReference type="Google" id="ProtNLM"/>
    </source>
</evidence>
<comment type="caution">
    <text evidence="2">The sequence shown here is derived from an EMBL/GenBank/DDBJ whole genome shotgun (WGS) entry which is preliminary data.</text>
</comment>